<organism evidence="3 4">
    <name type="scientific">Megalops atlanticus</name>
    <name type="common">Tarpon</name>
    <name type="synonym">Clupea gigantea</name>
    <dbReference type="NCBI Taxonomy" id="7932"/>
    <lineage>
        <taxon>Eukaryota</taxon>
        <taxon>Metazoa</taxon>
        <taxon>Chordata</taxon>
        <taxon>Craniata</taxon>
        <taxon>Vertebrata</taxon>
        <taxon>Euteleostomi</taxon>
        <taxon>Actinopterygii</taxon>
        <taxon>Neopterygii</taxon>
        <taxon>Teleostei</taxon>
        <taxon>Elopiformes</taxon>
        <taxon>Megalopidae</taxon>
        <taxon>Megalops</taxon>
    </lineage>
</organism>
<proteinExistence type="predicted"/>
<accession>A0A9D3PQ69</accession>
<feature type="compositionally biased region" description="Polar residues" evidence="2">
    <location>
        <begin position="145"/>
        <end position="160"/>
    </location>
</feature>
<dbReference type="Proteomes" id="UP001046870">
    <property type="component" value="Chromosome 13"/>
</dbReference>
<sequence>MSKMTYFSIDFQKQLQSILDALTKDAITEIGKLIEDGSALLRLEIHRSHEENETLKRKLQVLESQLMAADGHRQTRAGPCENASGTKHCLTVEKEDFSGLVLVGEESNEQKETWSESLIKTERLEEECGGEGERADEPIAAEWGSSLNQDTPTEAQSTPAEDTKQLSEVETIVLFLSERKLASSSHALKRVNQGQ</sequence>
<protein>
    <submittedName>
        <fullName evidence="3">Uncharacterized protein</fullName>
    </submittedName>
</protein>
<dbReference type="AlphaFoldDB" id="A0A9D3PQ69"/>
<feature type="coiled-coil region" evidence="1">
    <location>
        <begin position="45"/>
        <end position="72"/>
    </location>
</feature>
<evidence type="ECO:0000256" key="2">
    <source>
        <dbReference type="SAM" id="MobiDB-lite"/>
    </source>
</evidence>
<evidence type="ECO:0000256" key="1">
    <source>
        <dbReference type="SAM" id="Coils"/>
    </source>
</evidence>
<keyword evidence="4" id="KW-1185">Reference proteome</keyword>
<dbReference type="EMBL" id="JAFDVH010000013">
    <property type="protein sequence ID" value="KAG7465898.1"/>
    <property type="molecule type" value="Genomic_DNA"/>
</dbReference>
<feature type="region of interest" description="Disordered" evidence="2">
    <location>
        <begin position="124"/>
        <end position="166"/>
    </location>
</feature>
<keyword evidence="1" id="KW-0175">Coiled coil</keyword>
<dbReference type="OrthoDB" id="427030at2759"/>
<comment type="caution">
    <text evidence="3">The sequence shown here is derived from an EMBL/GenBank/DDBJ whole genome shotgun (WGS) entry which is preliminary data.</text>
</comment>
<name>A0A9D3PQ69_MEGAT</name>
<gene>
    <name evidence="3" type="ORF">MATL_G00159110</name>
</gene>
<evidence type="ECO:0000313" key="3">
    <source>
        <dbReference type="EMBL" id="KAG7465898.1"/>
    </source>
</evidence>
<evidence type="ECO:0000313" key="4">
    <source>
        <dbReference type="Proteomes" id="UP001046870"/>
    </source>
</evidence>
<reference evidence="3" key="1">
    <citation type="submission" date="2021-01" db="EMBL/GenBank/DDBJ databases">
        <authorList>
            <person name="Zahm M."/>
            <person name="Roques C."/>
            <person name="Cabau C."/>
            <person name="Klopp C."/>
            <person name="Donnadieu C."/>
            <person name="Jouanno E."/>
            <person name="Lampietro C."/>
            <person name="Louis A."/>
            <person name="Herpin A."/>
            <person name="Echchiki A."/>
            <person name="Berthelot C."/>
            <person name="Parey E."/>
            <person name="Roest-Crollius H."/>
            <person name="Braasch I."/>
            <person name="Postlethwait J."/>
            <person name="Bobe J."/>
            <person name="Montfort J."/>
            <person name="Bouchez O."/>
            <person name="Begum T."/>
            <person name="Mejri S."/>
            <person name="Adams A."/>
            <person name="Chen W.-J."/>
            <person name="Guiguen Y."/>
        </authorList>
    </citation>
    <scope>NUCLEOTIDE SEQUENCE</scope>
    <source>
        <strain evidence="3">YG-15Mar2019-1</strain>
        <tissue evidence="3">Brain</tissue>
    </source>
</reference>